<reference evidence="1 2" key="1">
    <citation type="journal article" date="2013" name="Genome Biol. Evol.">
        <title>Genomic makeup of the marine flavobacterium Nonlabens (Donghaeana) dokdonensis DSW-6 and identification of a novel class of rhodopsins.</title>
        <authorList>
            <person name="Kwon S.K."/>
            <person name="Kim B.K."/>
            <person name="Song J.Y."/>
            <person name="Kwak M.J."/>
            <person name="Lee C.H."/>
            <person name="Yoon J.H."/>
            <person name="Oh T.K."/>
            <person name="Kim J.F."/>
        </authorList>
    </citation>
    <scope>NUCLEOTIDE SEQUENCE [LARGE SCALE GENOMIC DNA]</scope>
    <source>
        <strain evidence="2">DSM 17205 / KCTC 12402 / DSW-6</strain>
    </source>
</reference>
<evidence type="ECO:0000313" key="1">
    <source>
        <dbReference type="EMBL" id="AGC75878.1"/>
    </source>
</evidence>
<protein>
    <submittedName>
        <fullName evidence="1">Uncharacterized protein</fullName>
    </submittedName>
</protein>
<dbReference type="AlphaFoldDB" id="L7WAH6"/>
<gene>
    <name evidence="1" type="ordered locus">DDD_0751</name>
</gene>
<dbReference type="HOGENOM" id="CLU_3293235_0_0_10"/>
<sequence length="40" mass="4734">MYCKTLVVYGFVRFRESGMKKVIWLVITQMGSIKPVLFYT</sequence>
<dbReference type="Proteomes" id="UP000011173">
    <property type="component" value="Chromosome"/>
</dbReference>
<evidence type="ECO:0000313" key="2">
    <source>
        <dbReference type="Proteomes" id="UP000011173"/>
    </source>
</evidence>
<name>L7WAH6_NONDD</name>
<dbReference type="KEGG" id="ndo:DDD_0751"/>
<accession>L7WAH6</accession>
<dbReference type="STRING" id="592029.DDD_0751"/>
<dbReference type="PATRIC" id="fig|592029.3.peg.745"/>
<dbReference type="EMBL" id="CP001397">
    <property type="protein sequence ID" value="AGC75878.1"/>
    <property type="molecule type" value="Genomic_DNA"/>
</dbReference>
<organism evidence="1 2">
    <name type="scientific">Nonlabens dokdonensis (strain DSM 17205 / KCTC 12402 / DSW-6)</name>
    <name type="common">Donghaeana dokdonensis</name>
    <dbReference type="NCBI Taxonomy" id="592029"/>
    <lineage>
        <taxon>Bacteria</taxon>
        <taxon>Pseudomonadati</taxon>
        <taxon>Bacteroidota</taxon>
        <taxon>Flavobacteriia</taxon>
        <taxon>Flavobacteriales</taxon>
        <taxon>Flavobacteriaceae</taxon>
        <taxon>Nonlabens</taxon>
    </lineage>
</organism>
<proteinExistence type="predicted"/>